<name>A0A7N4PU52_SARHA</name>
<dbReference type="InParanoid" id="A0A7N4PU52"/>
<dbReference type="Gene3D" id="6.10.140.140">
    <property type="match status" value="1"/>
</dbReference>
<dbReference type="GeneTree" id="ENSGT00950000182890"/>
<dbReference type="Proteomes" id="UP000007648">
    <property type="component" value="Unassembled WGS sequence"/>
</dbReference>
<protein>
    <recommendedName>
        <fullName evidence="1">KRAB domain-containing protein</fullName>
    </recommendedName>
</protein>
<dbReference type="SUPFAM" id="SSF109640">
    <property type="entry name" value="KRAB domain (Kruppel-associated box)"/>
    <property type="match status" value="1"/>
</dbReference>
<evidence type="ECO:0000313" key="2">
    <source>
        <dbReference type="Ensembl" id="ENSSHAP00000042087.1"/>
    </source>
</evidence>
<feature type="domain" description="KRAB" evidence="1">
    <location>
        <begin position="14"/>
        <end position="85"/>
    </location>
</feature>
<dbReference type="InterPro" id="IPR001909">
    <property type="entry name" value="KRAB"/>
</dbReference>
<evidence type="ECO:0000259" key="1">
    <source>
        <dbReference type="PROSITE" id="PS50805"/>
    </source>
</evidence>
<reference evidence="2" key="2">
    <citation type="submission" date="2025-08" db="UniProtKB">
        <authorList>
            <consortium name="Ensembl"/>
        </authorList>
    </citation>
    <scope>IDENTIFICATION</scope>
</reference>
<dbReference type="AlphaFoldDB" id="A0A7N4PU52"/>
<dbReference type="CDD" id="cd07765">
    <property type="entry name" value="KRAB_A-box"/>
    <property type="match status" value="1"/>
</dbReference>
<dbReference type="PANTHER" id="PTHR23232:SF168">
    <property type="entry name" value="KRAB DOMAIN-CONTAINING PROTEIN"/>
    <property type="match status" value="1"/>
</dbReference>
<dbReference type="PROSITE" id="PS50805">
    <property type="entry name" value="KRAB"/>
    <property type="match status" value="1"/>
</dbReference>
<dbReference type="InterPro" id="IPR036051">
    <property type="entry name" value="KRAB_dom_sf"/>
</dbReference>
<keyword evidence="3" id="KW-1185">Reference proteome</keyword>
<evidence type="ECO:0000313" key="3">
    <source>
        <dbReference type="Proteomes" id="UP000007648"/>
    </source>
</evidence>
<proteinExistence type="predicted"/>
<dbReference type="Pfam" id="PF01352">
    <property type="entry name" value="KRAB"/>
    <property type="match status" value="1"/>
</dbReference>
<dbReference type="PANTHER" id="PTHR23232">
    <property type="entry name" value="KRAB DOMAIN C2H2 ZINC FINGER"/>
    <property type="match status" value="1"/>
</dbReference>
<sequence>MAPGVTARPCEESVTFKDVAVEFTWEEWVHLNPSQKNLYRDVMLENYRNLVSLGFAVSKPDVIHQLERKEASWIQKADIPRSSCP</sequence>
<dbReference type="GO" id="GO:0006355">
    <property type="term" value="P:regulation of DNA-templated transcription"/>
    <property type="evidence" value="ECO:0007669"/>
    <property type="project" value="InterPro"/>
</dbReference>
<dbReference type="InterPro" id="IPR050169">
    <property type="entry name" value="Krueppel_C2H2_ZnF"/>
</dbReference>
<dbReference type="Ensembl" id="ENSSHAT00000035825.1">
    <property type="protein sequence ID" value="ENSSHAP00000042087.1"/>
    <property type="gene ID" value="ENSSHAG00000025403.1"/>
</dbReference>
<gene>
    <name evidence="2" type="primary">LOC100931718</name>
</gene>
<dbReference type="SMART" id="SM00349">
    <property type="entry name" value="KRAB"/>
    <property type="match status" value="1"/>
</dbReference>
<accession>A0A7N4PU52</accession>
<organism evidence="2 3">
    <name type="scientific">Sarcophilus harrisii</name>
    <name type="common">Tasmanian devil</name>
    <name type="synonym">Sarcophilus laniarius</name>
    <dbReference type="NCBI Taxonomy" id="9305"/>
    <lineage>
        <taxon>Eukaryota</taxon>
        <taxon>Metazoa</taxon>
        <taxon>Chordata</taxon>
        <taxon>Craniata</taxon>
        <taxon>Vertebrata</taxon>
        <taxon>Euteleostomi</taxon>
        <taxon>Mammalia</taxon>
        <taxon>Metatheria</taxon>
        <taxon>Dasyuromorphia</taxon>
        <taxon>Dasyuridae</taxon>
        <taxon>Sarcophilus</taxon>
    </lineage>
</organism>
<reference evidence="2" key="3">
    <citation type="submission" date="2025-09" db="UniProtKB">
        <authorList>
            <consortium name="Ensembl"/>
        </authorList>
    </citation>
    <scope>IDENTIFICATION</scope>
</reference>
<reference evidence="2 3" key="1">
    <citation type="journal article" date="2011" name="Proc. Natl. Acad. Sci. U.S.A.">
        <title>Genetic diversity and population structure of the endangered marsupial Sarcophilus harrisii (Tasmanian devil).</title>
        <authorList>
            <person name="Miller W."/>
            <person name="Hayes V.M."/>
            <person name="Ratan A."/>
            <person name="Petersen D.C."/>
            <person name="Wittekindt N.E."/>
            <person name="Miller J."/>
            <person name="Walenz B."/>
            <person name="Knight J."/>
            <person name="Qi J."/>
            <person name="Zhao F."/>
            <person name="Wang Q."/>
            <person name="Bedoya-Reina O.C."/>
            <person name="Katiyar N."/>
            <person name="Tomsho L.P."/>
            <person name="Kasson L.M."/>
            <person name="Hardie R.A."/>
            <person name="Woodbridge P."/>
            <person name="Tindall E.A."/>
            <person name="Bertelsen M.F."/>
            <person name="Dixon D."/>
            <person name="Pyecroft S."/>
            <person name="Helgen K.M."/>
            <person name="Lesk A.M."/>
            <person name="Pringle T.H."/>
            <person name="Patterson N."/>
            <person name="Zhang Y."/>
            <person name="Kreiss A."/>
            <person name="Woods G.M."/>
            <person name="Jones M.E."/>
            <person name="Schuster S.C."/>
        </authorList>
    </citation>
    <scope>NUCLEOTIDE SEQUENCE [LARGE SCALE GENOMIC DNA]</scope>
</reference>